<dbReference type="NCBIfam" id="TIGR00419">
    <property type="entry name" value="tim"/>
    <property type="match status" value="1"/>
</dbReference>
<dbReference type="PROSITE" id="PS51440">
    <property type="entry name" value="TIM_2"/>
    <property type="match status" value="1"/>
</dbReference>
<organism evidence="9 10">
    <name type="scientific">Piscirickettsia litoralis</name>
    <dbReference type="NCBI Taxonomy" id="1891921"/>
    <lineage>
        <taxon>Bacteria</taxon>
        <taxon>Pseudomonadati</taxon>
        <taxon>Pseudomonadota</taxon>
        <taxon>Gammaproteobacteria</taxon>
        <taxon>Thiotrichales</taxon>
        <taxon>Piscirickettsiaceae</taxon>
        <taxon>Piscirickettsia</taxon>
    </lineage>
</organism>
<evidence type="ECO:0000256" key="7">
    <source>
        <dbReference type="HAMAP-Rule" id="MF_00147"/>
    </source>
</evidence>
<dbReference type="GO" id="GO:0016853">
    <property type="term" value="F:isomerase activity"/>
    <property type="evidence" value="ECO:0007669"/>
    <property type="project" value="UniProtKB-KW"/>
</dbReference>
<proteinExistence type="inferred from homology"/>
<dbReference type="RefSeq" id="WP_069312700.1">
    <property type="nucleotide sequence ID" value="NZ_MDTU01000001.1"/>
</dbReference>
<accession>A0ABX3A210</accession>
<keyword evidence="6 7" id="KW-0413">Isomerase</keyword>
<comment type="similarity">
    <text evidence="2 7 8">Belongs to the triosephosphate isomerase family.</text>
</comment>
<dbReference type="EC" id="5.3.1.1" evidence="7 8"/>
<comment type="pathway">
    <text evidence="7 8">Carbohydrate degradation; glycolysis; D-glyceraldehyde 3-phosphate from glycerone phosphate: step 1/1.</text>
</comment>
<dbReference type="Gene3D" id="3.20.20.70">
    <property type="entry name" value="Aldolase class I"/>
    <property type="match status" value="1"/>
</dbReference>
<dbReference type="PROSITE" id="PS00171">
    <property type="entry name" value="TIM_1"/>
    <property type="match status" value="1"/>
</dbReference>
<comment type="function">
    <text evidence="7">Involved in the gluconeogenesis. Catalyzes stereospecifically the conversion of dihydroxyacetone phosphate (DHAP) to D-glyceraldehyde-3-phosphate (G3P).</text>
</comment>
<comment type="pathway">
    <text evidence="7 8">Carbohydrate biosynthesis; gluconeogenesis.</text>
</comment>
<evidence type="ECO:0000256" key="8">
    <source>
        <dbReference type="RuleBase" id="RU363013"/>
    </source>
</evidence>
<comment type="catalytic activity">
    <reaction evidence="7 8">
        <text>D-glyceraldehyde 3-phosphate = dihydroxyacetone phosphate</text>
        <dbReference type="Rhea" id="RHEA:18585"/>
        <dbReference type="ChEBI" id="CHEBI:57642"/>
        <dbReference type="ChEBI" id="CHEBI:59776"/>
        <dbReference type="EC" id="5.3.1.1"/>
    </reaction>
</comment>
<evidence type="ECO:0000256" key="2">
    <source>
        <dbReference type="ARBA" id="ARBA00007422"/>
    </source>
</evidence>
<keyword evidence="5 7" id="KW-0324">Glycolysis</keyword>
<keyword evidence="10" id="KW-1185">Reference proteome</keyword>
<dbReference type="InterPro" id="IPR035990">
    <property type="entry name" value="TIM_sf"/>
</dbReference>
<dbReference type="InterPro" id="IPR020861">
    <property type="entry name" value="Triosephosphate_isomerase_AS"/>
</dbReference>
<feature type="active site" description="Proton acceptor" evidence="7">
    <location>
        <position position="167"/>
    </location>
</feature>
<dbReference type="Proteomes" id="UP000094329">
    <property type="component" value="Unassembled WGS sequence"/>
</dbReference>
<feature type="binding site" evidence="7">
    <location>
        <position position="212"/>
    </location>
    <ligand>
        <name>substrate</name>
    </ligand>
</feature>
<dbReference type="EMBL" id="MDTU01000001">
    <property type="protein sequence ID" value="ODN42904.1"/>
    <property type="molecule type" value="Genomic_DNA"/>
</dbReference>
<dbReference type="CDD" id="cd00311">
    <property type="entry name" value="TIM"/>
    <property type="match status" value="1"/>
</dbReference>
<evidence type="ECO:0000256" key="4">
    <source>
        <dbReference type="ARBA" id="ARBA00022490"/>
    </source>
</evidence>
<feature type="binding site" evidence="7">
    <location>
        <begin position="9"/>
        <end position="11"/>
    </location>
    <ligand>
        <name>substrate</name>
    </ligand>
</feature>
<dbReference type="HAMAP" id="MF_00147_B">
    <property type="entry name" value="TIM_B"/>
    <property type="match status" value="1"/>
</dbReference>
<feature type="binding site" evidence="7">
    <location>
        <position position="173"/>
    </location>
    <ligand>
        <name>substrate</name>
    </ligand>
</feature>
<evidence type="ECO:0000256" key="3">
    <source>
        <dbReference type="ARBA" id="ARBA00022432"/>
    </source>
</evidence>
<evidence type="ECO:0000256" key="6">
    <source>
        <dbReference type="ARBA" id="ARBA00023235"/>
    </source>
</evidence>
<sequence>MRQMLVMGNWKMNGCRSELTTLLQGVAQQVKPLSKVGVAVCPSFVYLDAISVMCEGTSVGLGAQDVSLHEQGAYTGEISAAMLKDLGCQYVLVGHSERRSYHAESNESVARKFVAAQTQGLTPVLCIGETLEERQAGKMQDVVSAQVKAVIEHAGVDAFVKSVIAYEPVWAIGTGVAAEPSDVQNAHGFLRSLLNDYGSKLAQNMQILYGGSVKASNATEILSQPDVDGGLVGGASLKVDEFVAICQAANSE</sequence>
<evidence type="ECO:0000256" key="5">
    <source>
        <dbReference type="ARBA" id="ARBA00023152"/>
    </source>
</evidence>
<comment type="pathway">
    <text evidence="1">Carbohydrate metabolism; erythritol degradation.</text>
</comment>
<dbReference type="Pfam" id="PF00121">
    <property type="entry name" value="TIM"/>
    <property type="match status" value="1"/>
</dbReference>
<dbReference type="SUPFAM" id="SSF51351">
    <property type="entry name" value="Triosephosphate isomerase (TIM)"/>
    <property type="match status" value="1"/>
</dbReference>
<evidence type="ECO:0000313" key="9">
    <source>
        <dbReference type="EMBL" id="ODN42904.1"/>
    </source>
</evidence>
<name>A0ABX3A210_9GAMM</name>
<feature type="active site" description="Electrophile" evidence="7">
    <location>
        <position position="95"/>
    </location>
</feature>
<dbReference type="InterPro" id="IPR013785">
    <property type="entry name" value="Aldolase_TIM"/>
</dbReference>
<dbReference type="InterPro" id="IPR000652">
    <property type="entry name" value="Triosephosphate_isomerase"/>
</dbReference>
<comment type="subunit">
    <text evidence="7 8">Homodimer.</text>
</comment>
<evidence type="ECO:0000313" key="10">
    <source>
        <dbReference type="Proteomes" id="UP000094329"/>
    </source>
</evidence>
<comment type="subcellular location">
    <subcellularLocation>
        <location evidence="7 8">Cytoplasm</location>
    </subcellularLocation>
</comment>
<keyword evidence="4 7" id="KW-0963">Cytoplasm</keyword>
<dbReference type="PANTHER" id="PTHR21139:SF42">
    <property type="entry name" value="TRIOSEPHOSPHATE ISOMERASE"/>
    <property type="match status" value="1"/>
</dbReference>
<feature type="binding site" evidence="7">
    <location>
        <begin position="233"/>
        <end position="234"/>
    </location>
    <ligand>
        <name>substrate</name>
    </ligand>
</feature>
<dbReference type="InterPro" id="IPR022896">
    <property type="entry name" value="TrioseP_Isoase_bac/euk"/>
</dbReference>
<reference evidence="9 10" key="1">
    <citation type="submission" date="2016-08" db="EMBL/GenBank/DDBJ databases">
        <title>Draft genome sequence of Candidatus Piscirickettsia litoralis, from seawater.</title>
        <authorList>
            <person name="Wan X."/>
            <person name="Lee A.J."/>
            <person name="Hou S."/>
            <person name="Donachie S.P."/>
        </authorList>
    </citation>
    <scope>NUCLEOTIDE SEQUENCE [LARGE SCALE GENOMIC DNA]</scope>
    <source>
        <strain evidence="9 10">Y2</strain>
    </source>
</reference>
<gene>
    <name evidence="7" type="primary">tpiA</name>
    <name evidence="9" type="ORF">BGC07_08165</name>
</gene>
<dbReference type="PANTHER" id="PTHR21139">
    <property type="entry name" value="TRIOSEPHOSPHATE ISOMERASE"/>
    <property type="match status" value="1"/>
</dbReference>
<keyword evidence="3 7" id="KW-0312">Gluconeogenesis</keyword>
<evidence type="ECO:0000256" key="1">
    <source>
        <dbReference type="ARBA" id="ARBA00004939"/>
    </source>
</evidence>
<comment type="caution">
    <text evidence="9">The sequence shown here is derived from an EMBL/GenBank/DDBJ whole genome shotgun (WGS) entry which is preliminary data.</text>
</comment>
<protein>
    <recommendedName>
        <fullName evidence="7 8">Triosephosphate isomerase</fullName>
        <shortName evidence="7">TIM</shortName>
        <shortName evidence="7">TPI</shortName>
        <ecNumber evidence="7 8">5.3.1.1</ecNumber>
    </recommendedName>
    <alternativeName>
        <fullName evidence="7">Triose-phosphate isomerase</fullName>
    </alternativeName>
</protein>